<dbReference type="EMBL" id="JAUIZM010000004">
    <property type="protein sequence ID" value="KAK1390350.1"/>
    <property type="molecule type" value="Genomic_DNA"/>
</dbReference>
<protein>
    <submittedName>
        <fullName evidence="8">GDSL esterase/lipase</fullName>
    </submittedName>
</protein>
<name>A0AAD8IRA3_9APIA</name>
<comment type="caution">
    <text evidence="8">The sequence shown here is derived from an EMBL/GenBank/DDBJ whole genome shotgun (WGS) entry which is preliminary data.</text>
</comment>
<dbReference type="Proteomes" id="UP001237642">
    <property type="component" value="Unassembled WGS sequence"/>
</dbReference>
<dbReference type="AlphaFoldDB" id="A0AAD8IRA3"/>
<dbReference type="Pfam" id="PF00657">
    <property type="entry name" value="Lipase_GDSL"/>
    <property type="match status" value="1"/>
</dbReference>
<evidence type="ECO:0000256" key="3">
    <source>
        <dbReference type="ARBA" id="ARBA00022525"/>
    </source>
</evidence>
<evidence type="ECO:0000256" key="5">
    <source>
        <dbReference type="ARBA" id="ARBA00022801"/>
    </source>
</evidence>
<keyword evidence="7" id="KW-0443">Lipid metabolism</keyword>
<keyword evidence="5" id="KW-0378">Hydrolase</keyword>
<dbReference type="InterPro" id="IPR035669">
    <property type="entry name" value="SGNH_plant_lipase-like"/>
</dbReference>
<keyword evidence="4" id="KW-0732">Signal</keyword>
<dbReference type="InterPro" id="IPR001087">
    <property type="entry name" value="GDSL"/>
</dbReference>
<accession>A0AAD8IRA3</accession>
<evidence type="ECO:0000256" key="1">
    <source>
        <dbReference type="ARBA" id="ARBA00004613"/>
    </source>
</evidence>
<dbReference type="PANTHER" id="PTHR45650:SF4">
    <property type="entry name" value="GDSL-LIKE LIPASE_ACYLHYDROLASE FAMILY PROTEIN, EXPRESSED"/>
    <property type="match status" value="1"/>
</dbReference>
<evidence type="ECO:0000256" key="7">
    <source>
        <dbReference type="ARBA" id="ARBA00023098"/>
    </source>
</evidence>
<evidence type="ECO:0000313" key="8">
    <source>
        <dbReference type="EMBL" id="KAK1390350.1"/>
    </source>
</evidence>
<gene>
    <name evidence="8" type="ORF">POM88_018528</name>
</gene>
<organism evidence="8 9">
    <name type="scientific">Heracleum sosnowskyi</name>
    <dbReference type="NCBI Taxonomy" id="360622"/>
    <lineage>
        <taxon>Eukaryota</taxon>
        <taxon>Viridiplantae</taxon>
        <taxon>Streptophyta</taxon>
        <taxon>Embryophyta</taxon>
        <taxon>Tracheophyta</taxon>
        <taxon>Spermatophyta</taxon>
        <taxon>Magnoliopsida</taxon>
        <taxon>eudicotyledons</taxon>
        <taxon>Gunneridae</taxon>
        <taxon>Pentapetalae</taxon>
        <taxon>asterids</taxon>
        <taxon>campanulids</taxon>
        <taxon>Apiales</taxon>
        <taxon>Apiaceae</taxon>
        <taxon>Apioideae</taxon>
        <taxon>apioid superclade</taxon>
        <taxon>Tordylieae</taxon>
        <taxon>Tordyliinae</taxon>
        <taxon>Heracleum</taxon>
    </lineage>
</organism>
<dbReference type="GO" id="GO:0016042">
    <property type="term" value="P:lipid catabolic process"/>
    <property type="evidence" value="ECO:0007669"/>
    <property type="project" value="UniProtKB-KW"/>
</dbReference>
<dbReference type="CDD" id="cd01837">
    <property type="entry name" value="SGNH_plant_lipase_like"/>
    <property type="match status" value="1"/>
</dbReference>
<sequence>MFVKRDVYSPRLDCQCADIFVKGVHLLQLIACSIGQINALYLLARPCNIHSTVFSIKLGICSAAGNFSASFIFGDSLVEAGNNNYIATLSKANYPPNGIDFGRPTGRYTNARTIVDIIGQQVGFKDFTPPYLAPTTRGAVILQGVNYASGGGGIVNETGILFVGRINFDAQIDNFANTKQDIISQIEVRRRIDPPQIFINSLISRYRVQLTRLYNLGGRQFIVPNVGPLGCTPYQRDVNLLVGDNCATRANQLVQSFNRQLKSLLLELTARLSGSTFLYANVDHIFSDIIQNYKSYGFENANSACCFSAGRRGGIIPCGPGPSAVCPDRSKYVFWDAYHPSDAANSILAKRLMDGNLDDISPINLRQLAKL</sequence>
<keyword evidence="3" id="KW-0964">Secreted</keyword>
<evidence type="ECO:0000256" key="4">
    <source>
        <dbReference type="ARBA" id="ARBA00022729"/>
    </source>
</evidence>
<proteinExistence type="inferred from homology"/>
<evidence type="ECO:0000313" key="9">
    <source>
        <dbReference type="Proteomes" id="UP001237642"/>
    </source>
</evidence>
<dbReference type="Gene3D" id="3.40.50.1110">
    <property type="entry name" value="SGNH hydrolase"/>
    <property type="match status" value="1"/>
</dbReference>
<evidence type="ECO:0000256" key="6">
    <source>
        <dbReference type="ARBA" id="ARBA00022963"/>
    </source>
</evidence>
<dbReference type="PANTHER" id="PTHR45650">
    <property type="entry name" value="GDSL-LIKE LIPASE/ACYLHYDROLASE-RELATED"/>
    <property type="match status" value="1"/>
</dbReference>
<comment type="similarity">
    <text evidence="2">Belongs to the 'GDSL' lipolytic enzyme family.</text>
</comment>
<comment type="subcellular location">
    <subcellularLocation>
        <location evidence="1">Secreted</location>
    </subcellularLocation>
</comment>
<dbReference type="InterPro" id="IPR051238">
    <property type="entry name" value="GDSL_esterase/lipase"/>
</dbReference>
<keyword evidence="6" id="KW-0442">Lipid degradation</keyword>
<keyword evidence="9" id="KW-1185">Reference proteome</keyword>
<reference evidence="8" key="2">
    <citation type="submission" date="2023-05" db="EMBL/GenBank/DDBJ databases">
        <authorList>
            <person name="Schelkunov M.I."/>
        </authorList>
    </citation>
    <scope>NUCLEOTIDE SEQUENCE</scope>
    <source>
        <strain evidence="8">Hsosn_3</strain>
        <tissue evidence="8">Leaf</tissue>
    </source>
</reference>
<reference evidence="8" key="1">
    <citation type="submission" date="2023-02" db="EMBL/GenBank/DDBJ databases">
        <title>Genome of toxic invasive species Heracleum sosnowskyi carries increased number of genes despite the absence of recent whole-genome duplications.</title>
        <authorList>
            <person name="Schelkunov M."/>
            <person name="Shtratnikova V."/>
            <person name="Makarenko M."/>
            <person name="Klepikova A."/>
            <person name="Omelchenko D."/>
            <person name="Novikova G."/>
            <person name="Obukhova E."/>
            <person name="Bogdanov V."/>
            <person name="Penin A."/>
            <person name="Logacheva M."/>
        </authorList>
    </citation>
    <scope>NUCLEOTIDE SEQUENCE</scope>
    <source>
        <strain evidence="8">Hsosn_3</strain>
        <tissue evidence="8">Leaf</tissue>
    </source>
</reference>
<dbReference type="GO" id="GO:0016788">
    <property type="term" value="F:hydrolase activity, acting on ester bonds"/>
    <property type="evidence" value="ECO:0007669"/>
    <property type="project" value="InterPro"/>
</dbReference>
<evidence type="ECO:0000256" key="2">
    <source>
        <dbReference type="ARBA" id="ARBA00008668"/>
    </source>
</evidence>
<dbReference type="GO" id="GO:0005576">
    <property type="term" value="C:extracellular region"/>
    <property type="evidence" value="ECO:0007669"/>
    <property type="project" value="UniProtKB-SubCell"/>
</dbReference>
<dbReference type="InterPro" id="IPR036514">
    <property type="entry name" value="SGNH_hydro_sf"/>
</dbReference>